<feature type="region of interest" description="Disordered" evidence="1">
    <location>
        <begin position="109"/>
        <end position="134"/>
    </location>
</feature>
<evidence type="ECO:0000256" key="1">
    <source>
        <dbReference type="SAM" id="MobiDB-lite"/>
    </source>
</evidence>
<evidence type="ECO:0000313" key="2">
    <source>
        <dbReference type="EMBL" id="OTF75480.1"/>
    </source>
</evidence>
<sequence length="183" mass="20661">MFAAHYSLKRPHETFLRKCTNEDNWLVFVIFAQIYEIPKEDLQQFLSQTNFNNQCIGEHLIKAFQSSRHVNVASTTTAMNETESRLLRSKQTPESSRNVLYSKLFKEKSVPIGSPPPQTASQSLPDNSTGIESDSAENLSMLSSSMFSSKLSGDDMKRSNVSRVLFESRLQPSTASKCFLQLI</sequence>
<proteinExistence type="predicted"/>
<organism evidence="2 3">
    <name type="scientific">Euroglyphus maynei</name>
    <name type="common">Mayne's house dust mite</name>
    <dbReference type="NCBI Taxonomy" id="6958"/>
    <lineage>
        <taxon>Eukaryota</taxon>
        <taxon>Metazoa</taxon>
        <taxon>Ecdysozoa</taxon>
        <taxon>Arthropoda</taxon>
        <taxon>Chelicerata</taxon>
        <taxon>Arachnida</taxon>
        <taxon>Acari</taxon>
        <taxon>Acariformes</taxon>
        <taxon>Sarcoptiformes</taxon>
        <taxon>Astigmata</taxon>
        <taxon>Psoroptidia</taxon>
        <taxon>Analgoidea</taxon>
        <taxon>Pyroglyphidae</taxon>
        <taxon>Pyroglyphinae</taxon>
        <taxon>Euroglyphus</taxon>
    </lineage>
</organism>
<reference evidence="2 3" key="1">
    <citation type="submission" date="2017-03" db="EMBL/GenBank/DDBJ databases">
        <title>Genome Survey of Euroglyphus maynei.</title>
        <authorList>
            <person name="Arlian L.G."/>
            <person name="Morgan M.S."/>
            <person name="Rider S.D."/>
        </authorList>
    </citation>
    <scope>NUCLEOTIDE SEQUENCE [LARGE SCALE GENOMIC DNA]</scope>
    <source>
        <strain evidence="2">Arlian Lab</strain>
        <tissue evidence="2">Whole body</tissue>
    </source>
</reference>
<dbReference type="AlphaFoldDB" id="A0A1Y3B3U5"/>
<dbReference type="EMBL" id="MUJZ01041791">
    <property type="protein sequence ID" value="OTF75480.1"/>
    <property type="molecule type" value="Genomic_DNA"/>
</dbReference>
<feature type="compositionally biased region" description="Polar residues" evidence="1">
    <location>
        <begin position="119"/>
        <end position="134"/>
    </location>
</feature>
<gene>
    <name evidence="2" type="ORF">BLA29_011914</name>
</gene>
<evidence type="ECO:0000313" key="3">
    <source>
        <dbReference type="Proteomes" id="UP000194236"/>
    </source>
</evidence>
<name>A0A1Y3B3U5_EURMA</name>
<feature type="non-terminal residue" evidence="2">
    <location>
        <position position="183"/>
    </location>
</feature>
<accession>A0A1Y3B3U5</accession>
<comment type="caution">
    <text evidence="2">The sequence shown here is derived from an EMBL/GenBank/DDBJ whole genome shotgun (WGS) entry which is preliminary data.</text>
</comment>
<keyword evidence="3" id="KW-1185">Reference proteome</keyword>
<dbReference type="Proteomes" id="UP000194236">
    <property type="component" value="Unassembled WGS sequence"/>
</dbReference>
<dbReference type="OrthoDB" id="2018754at2759"/>
<protein>
    <submittedName>
        <fullName evidence="2">Spatacsin-like protein</fullName>
    </submittedName>
</protein>